<evidence type="ECO:0000256" key="1">
    <source>
        <dbReference type="SAM" id="SignalP"/>
    </source>
</evidence>
<sequence>MRMLARAAALTVVVGGMGLVGTAAHAGDSGYDDPAGNAQFVHCHQTFDAGTAFAPAVGVELGTAGNHENIGGFCTVVGKHR</sequence>
<evidence type="ECO:0000313" key="2">
    <source>
        <dbReference type="EMBL" id="MFE1751919.1"/>
    </source>
</evidence>
<keyword evidence="3" id="KW-1185">Reference proteome</keyword>
<comment type="caution">
    <text evidence="2">The sequence shown here is derived from an EMBL/GenBank/DDBJ whole genome shotgun (WGS) entry which is preliminary data.</text>
</comment>
<keyword evidence="1" id="KW-0732">Signal</keyword>
<dbReference type="RefSeq" id="WP_381830518.1">
    <property type="nucleotide sequence ID" value="NZ_JBHYTS010000020.1"/>
</dbReference>
<dbReference type="EMBL" id="JBHYTS010000020">
    <property type="protein sequence ID" value="MFE1751919.1"/>
    <property type="molecule type" value="Genomic_DNA"/>
</dbReference>
<feature type="chain" id="PRO_5045694778" evidence="1">
    <location>
        <begin position="27"/>
        <end position="81"/>
    </location>
</feature>
<evidence type="ECO:0000313" key="3">
    <source>
        <dbReference type="Proteomes" id="UP001599756"/>
    </source>
</evidence>
<feature type="signal peptide" evidence="1">
    <location>
        <begin position="1"/>
        <end position="26"/>
    </location>
</feature>
<gene>
    <name evidence="2" type="ORF">ACFW88_15515</name>
</gene>
<proteinExistence type="predicted"/>
<reference evidence="2 3" key="1">
    <citation type="submission" date="2024-09" db="EMBL/GenBank/DDBJ databases">
        <title>The Natural Products Discovery Center: Release of the First 8490 Sequenced Strains for Exploring Actinobacteria Biosynthetic Diversity.</title>
        <authorList>
            <person name="Kalkreuter E."/>
            <person name="Kautsar S.A."/>
            <person name="Yang D."/>
            <person name="Bader C.D."/>
            <person name="Teijaro C.N."/>
            <person name="Fluegel L."/>
            <person name="Davis C.M."/>
            <person name="Simpson J.R."/>
            <person name="Lauterbach L."/>
            <person name="Steele A.D."/>
            <person name="Gui C."/>
            <person name="Meng S."/>
            <person name="Li G."/>
            <person name="Viehrig K."/>
            <person name="Ye F."/>
            <person name="Su P."/>
            <person name="Kiefer A.F."/>
            <person name="Nichols A."/>
            <person name="Cepeda A.J."/>
            <person name="Yan W."/>
            <person name="Fan B."/>
            <person name="Jiang Y."/>
            <person name="Adhikari A."/>
            <person name="Zheng C.-J."/>
            <person name="Schuster L."/>
            <person name="Cowan T.M."/>
            <person name="Smanski M.J."/>
            <person name="Chevrette M.G."/>
            <person name="De Carvalho L.P.S."/>
            <person name="Shen B."/>
        </authorList>
    </citation>
    <scope>NUCLEOTIDE SEQUENCE [LARGE SCALE GENOMIC DNA]</scope>
    <source>
        <strain evidence="2 3">NPDC059500</strain>
    </source>
</reference>
<name>A0ABW6H5M1_9ACTN</name>
<organism evidence="2 3">
    <name type="scientific">Streptomyces anandii</name>
    <dbReference type="NCBI Taxonomy" id="285454"/>
    <lineage>
        <taxon>Bacteria</taxon>
        <taxon>Bacillati</taxon>
        <taxon>Actinomycetota</taxon>
        <taxon>Actinomycetes</taxon>
        <taxon>Kitasatosporales</taxon>
        <taxon>Streptomycetaceae</taxon>
        <taxon>Streptomyces</taxon>
    </lineage>
</organism>
<accession>A0ABW6H5M1</accession>
<protein>
    <submittedName>
        <fullName evidence="2">Uncharacterized protein</fullName>
    </submittedName>
</protein>
<dbReference type="Proteomes" id="UP001599756">
    <property type="component" value="Unassembled WGS sequence"/>
</dbReference>